<proteinExistence type="predicted"/>
<dbReference type="RefSeq" id="WP_148075795.1">
    <property type="nucleotide sequence ID" value="NZ_CP042913.1"/>
</dbReference>
<organism evidence="1 2">
    <name type="scientific">Bythopirellula goksoeyrii</name>
    <dbReference type="NCBI Taxonomy" id="1400387"/>
    <lineage>
        <taxon>Bacteria</taxon>
        <taxon>Pseudomonadati</taxon>
        <taxon>Planctomycetota</taxon>
        <taxon>Planctomycetia</taxon>
        <taxon>Pirellulales</taxon>
        <taxon>Lacipirellulaceae</taxon>
        <taxon>Bythopirellula</taxon>
    </lineage>
</organism>
<evidence type="ECO:0000313" key="2">
    <source>
        <dbReference type="Proteomes" id="UP000323917"/>
    </source>
</evidence>
<keyword evidence="2" id="KW-1185">Reference proteome</keyword>
<dbReference type="EMBL" id="CP042913">
    <property type="protein sequence ID" value="QEG37581.1"/>
    <property type="molecule type" value="Genomic_DNA"/>
</dbReference>
<protein>
    <submittedName>
        <fullName evidence="1">Uncharacterized protein</fullName>
    </submittedName>
</protein>
<dbReference type="KEGG" id="bgok:Pr1d_49270"/>
<dbReference type="AlphaFoldDB" id="A0A5B9QU35"/>
<name>A0A5B9QU35_9BACT</name>
<dbReference type="Proteomes" id="UP000323917">
    <property type="component" value="Chromosome"/>
</dbReference>
<reference evidence="1 2" key="1">
    <citation type="submission" date="2019-08" db="EMBL/GenBank/DDBJ databases">
        <title>Deep-cultivation of Planctomycetes and their phenomic and genomic characterization uncovers novel biology.</title>
        <authorList>
            <person name="Wiegand S."/>
            <person name="Jogler M."/>
            <person name="Boedeker C."/>
            <person name="Pinto D."/>
            <person name="Vollmers J."/>
            <person name="Rivas-Marin E."/>
            <person name="Kohn T."/>
            <person name="Peeters S.H."/>
            <person name="Heuer A."/>
            <person name="Rast P."/>
            <person name="Oberbeckmann S."/>
            <person name="Bunk B."/>
            <person name="Jeske O."/>
            <person name="Meyerdierks A."/>
            <person name="Storesund J.E."/>
            <person name="Kallscheuer N."/>
            <person name="Luecker S."/>
            <person name="Lage O.M."/>
            <person name="Pohl T."/>
            <person name="Merkel B.J."/>
            <person name="Hornburger P."/>
            <person name="Mueller R.-W."/>
            <person name="Bruemmer F."/>
            <person name="Labrenz M."/>
            <person name="Spormann A.M."/>
            <person name="Op den Camp H."/>
            <person name="Overmann J."/>
            <person name="Amann R."/>
            <person name="Jetten M.S.M."/>
            <person name="Mascher T."/>
            <person name="Medema M.H."/>
            <person name="Devos D.P."/>
            <person name="Kaster A.-K."/>
            <person name="Ovreas L."/>
            <person name="Rohde M."/>
            <person name="Galperin M.Y."/>
            <person name="Jogler C."/>
        </authorList>
    </citation>
    <scope>NUCLEOTIDE SEQUENCE [LARGE SCALE GENOMIC DNA]</scope>
    <source>
        <strain evidence="1 2">Pr1d</strain>
    </source>
</reference>
<accession>A0A5B9QU35</accession>
<dbReference type="OrthoDB" id="286054at2"/>
<evidence type="ECO:0000313" key="1">
    <source>
        <dbReference type="EMBL" id="QEG37581.1"/>
    </source>
</evidence>
<sequence length="118" mass="13463">MSKEKPLEDPINRVVSVFDEPMQAEAAVKLLLEDGFSKEQLRVFHGPEDAAKVDTSKKWFADTDVDIKRYRRELEVGNTVISVPIEDGESRNRVHALLKNEGARLTTHFGEWITEVLQ</sequence>
<gene>
    <name evidence="1" type="ORF">Pr1d_49270</name>
</gene>